<evidence type="ECO:0000313" key="2">
    <source>
        <dbReference type="Proteomes" id="UP000299102"/>
    </source>
</evidence>
<dbReference type="EMBL" id="BGZK01000344">
    <property type="protein sequence ID" value="GBP38117.1"/>
    <property type="molecule type" value="Genomic_DNA"/>
</dbReference>
<comment type="caution">
    <text evidence="1">The sequence shown here is derived from an EMBL/GenBank/DDBJ whole genome shotgun (WGS) entry which is preliminary data.</text>
</comment>
<protein>
    <submittedName>
        <fullName evidence="1">Uncharacterized protein</fullName>
    </submittedName>
</protein>
<evidence type="ECO:0000313" key="1">
    <source>
        <dbReference type="EMBL" id="GBP38117.1"/>
    </source>
</evidence>
<dbReference type="AlphaFoldDB" id="A0A4C1VIK4"/>
<dbReference type="Proteomes" id="UP000299102">
    <property type="component" value="Unassembled WGS sequence"/>
</dbReference>
<proteinExistence type="predicted"/>
<keyword evidence="2" id="KW-1185">Reference proteome</keyword>
<gene>
    <name evidence="1" type="ORF">EVAR_80400_1</name>
</gene>
<accession>A0A4C1VIK4</accession>
<reference evidence="1 2" key="1">
    <citation type="journal article" date="2019" name="Commun. Biol.">
        <title>The bagworm genome reveals a unique fibroin gene that provides high tensile strength.</title>
        <authorList>
            <person name="Kono N."/>
            <person name="Nakamura H."/>
            <person name="Ohtoshi R."/>
            <person name="Tomita M."/>
            <person name="Numata K."/>
            <person name="Arakawa K."/>
        </authorList>
    </citation>
    <scope>NUCLEOTIDE SEQUENCE [LARGE SCALE GENOMIC DNA]</scope>
</reference>
<name>A0A4C1VIK4_EUMVA</name>
<sequence>MATSKRDISTRDLKRTSQQSRYRKLIALSRDSQADIRFDLEKLVTTSKEPHGRHELRDLNERFSSLSWSRSISQARTCAYAEGLSRVLKRPQQNFIALTFLSF</sequence>
<organism evidence="1 2">
    <name type="scientific">Eumeta variegata</name>
    <name type="common">Bagworm moth</name>
    <name type="synonym">Eumeta japonica</name>
    <dbReference type="NCBI Taxonomy" id="151549"/>
    <lineage>
        <taxon>Eukaryota</taxon>
        <taxon>Metazoa</taxon>
        <taxon>Ecdysozoa</taxon>
        <taxon>Arthropoda</taxon>
        <taxon>Hexapoda</taxon>
        <taxon>Insecta</taxon>
        <taxon>Pterygota</taxon>
        <taxon>Neoptera</taxon>
        <taxon>Endopterygota</taxon>
        <taxon>Lepidoptera</taxon>
        <taxon>Glossata</taxon>
        <taxon>Ditrysia</taxon>
        <taxon>Tineoidea</taxon>
        <taxon>Psychidae</taxon>
        <taxon>Oiketicinae</taxon>
        <taxon>Eumeta</taxon>
    </lineage>
</organism>